<feature type="transmembrane region" description="Helical" evidence="6">
    <location>
        <begin position="156"/>
        <end position="182"/>
    </location>
</feature>
<feature type="transmembrane region" description="Helical" evidence="6">
    <location>
        <begin position="74"/>
        <end position="97"/>
    </location>
</feature>
<feature type="transmembrane region" description="Helical" evidence="6">
    <location>
        <begin position="214"/>
        <end position="236"/>
    </location>
</feature>
<dbReference type="Proteomes" id="UP001065613">
    <property type="component" value="Chromosome"/>
</dbReference>
<feature type="transmembrane region" description="Helical" evidence="6">
    <location>
        <begin position="311"/>
        <end position="331"/>
    </location>
</feature>
<protein>
    <submittedName>
        <fullName evidence="7">AI-2E family transporter</fullName>
    </submittedName>
</protein>
<dbReference type="KEGG" id="wna:KA717_21415"/>
<evidence type="ECO:0000256" key="2">
    <source>
        <dbReference type="ARBA" id="ARBA00009773"/>
    </source>
</evidence>
<feature type="transmembrane region" description="Helical" evidence="6">
    <location>
        <begin position="41"/>
        <end position="62"/>
    </location>
</feature>
<dbReference type="GO" id="GO:0016020">
    <property type="term" value="C:membrane"/>
    <property type="evidence" value="ECO:0007669"/>
    <property type="project" value="UniProtKB-SubCell"/>
</dbReference>
<evidence type="ECO:0000256" key="1">
    <source>
        <dbReference type="ARBA" id="ARBA00004141"/>
    </source>
</evidence>
<dbReference type="EMBL" id="CP073041">
    <property type="protein sequence ID" value="UXE58598.1"/>
    <property type="molecule type" value="Genomic_DNA"/>
</dbReference>
<dbReference type="AlphaFoldDB" id="A0A977KS13"/>
<gene>
    <name evidence="7" type="ORF">KA717_21415</name>
</gene>
<evidence type="ECO:0000256" key="6">
    <source>
        <dbReference type="SAM" id="Phobius"/>
    </source>
</evidence>
<evidence type="ECO:0000313" key="7">
    <source>
        <dbReference type="EMBL" id="UXE58598.1"/>
    </source>
</evidence>
<comment type="similarity">
    <text evidence="2">Belongs to the autoinducer-2 exporter (AI-2E) (TC 2.A.86) family.</text>
</comment>
<keyword evidence="5 6" id="KW-0472">Membrane</keyword>
<keyword evidence="3 6" id="KW-0812">Transmembrane</keyword>
<dbReference type="PANTHER" id="PTHR21716:SF66">
    <property type="entry name" value="TRANSPORT PROTEIN SLL0063-RELATED"/>
    <property type="match status" value="1"/>
</dbReference>
<feature type="transmembrane region" description="Helical" evidence="6">
    <location>
        <begin position="14"/>
        <end position="35"/>
    </location>
</feature>
<reference evidence="7" key="1">
    <citation type="submission" date="2021-04" db="EMBL/GenBank/DDBJ databases">
        <title>Genome sequence of Woronichinia naegeliana from Washington state freshwater lake bloom.</title>
        <authorList>
            <person name="Dreher T.W."/>
        </authorList>
    </citation>
    <scope>NUCLEOTIDE SEQUENCE</scope>
    <source>
        <strain evidence="7">WA131</strain>
    </source>
</reference>
<evidence type="ECO:0000256" key="4">
    <source>
        <dbReference type="ARBA" id="ARBA00022989"/>
    </source>
</evidence>
<dbReference type="PANTHER" id="PTHR21716">
    <property type="entry name" value="TRANSMEMBRANE PROTEIN"/>
    <property type="match status" value="1"/>
</dbReference>
<evidence type="ECO:0000256" key="3">
    <source>
        <dbReference type="ARBA" id="ARBA00022692"/>
    </source>
</evidence>
<keyword evidence="4 6" id="KW-1133">Transmembrane helix</keyword>
<dbReference type="InterPro" id="IPR002549">
    <property type="entry name" value="AI-2E-like"/>
</dbReference>
<sequence>MIKLKGLPPKGQQIIVWGLALPLMVLNGWVLTLIIDYFQAPIRIFVIANLIAFILGYPVRWLQRHPRIQLLQAVILVLSVAFILLGLIAITVIPLLATQINQLLQSLPQWGASSSHHLKALHDWSVQWQLPTDLSQLANKLSEKLPEQLQSIVGQVLGFFIGAAGGIFEAGLIIIIAVYLLLRGKSFWDGIFQWFPRPWRHRIRQSLRRSFQNYYIGQATVATLLGLSLILTFILFNVPFGLLFGLVIGLMALFPFGGGVSIIIISFLATLNSFWLGIKVFIIATIIDQLVENAIAPRLLGKFTGVHPVWVLLSLLIGAKVAGVLGVLIAVPCTSFVKEMLDGLQNNDDLVNS</sequence>
<dbReference type="GO" id="GO:0055085">
    <property type="term" value="P:transmembrane transport"/>
    <property type="evidence" value="ECO:0007669"/>
    <property type="project" value="TreeGrafter"/>
</dbReference>
<feature type="transmembrane region" description="Helical" evidence="6">
    <location>
        <begin position="242"/>
        <end position="267"/>
    </location>
</feature>
<name>A0A977KS13_9CYAN</name>
<organism evidence="7">
    <name type="scientific">Woronichinia naegeliana WA131</name>
    <dbReference type="NCBI Taxonomy" id="2824559"/>
    <lineage>
        <taxon>Bacteria</taxon>
        <taxon>Bacillati</taxon>
        <taxon>Cyanobacteriota</taxon>
        <taxon>Cyanophyceae</taxon>
        <taxon>Synechococcales</taxon>
        <taxon>Coelosphaeriaceae</taxon>
        <taxon>Woronichinia</taxon>
    </lineage>
</organism>
<feature type="transmembrane region" description="Helical" evidence="6">
    <location>
        <begin position="274"/>
        <end position="291"/>
    </location>
</feature>
<accession>A0A977KS13</accession>
<evidence type="ECO:0000256" key="5">
    <source>
        <dbReference type="ARBA" id="ARBA00023136"/>
    </source>
</evidence>
<proteinExistence type="inferred from homology"/>
<dbReference type="Pfam" id="PF01594">
    <property type="entry name" value="AI-2E_transport"/>
    <property type="match status" value="1"/>
</dbReference>
<comment type="subcellular location">
    <subcellularLocation>
        <location evidence="1">Membrane</location>
        <topology evidence="1">Multi-pass membrane protein</topology>
    </subcellularLocation>
</comment>